<comment type="subunit">
    <text evidence="16">U1 snRNP is composed of the 7 core Sm proteins B/B', D1, D2, D3, E, F and G that assemble in a heptameric protein ring on the Sm site of the small nuclear RNA to form the core snRNP, and at least 3 U1 snRNP-specific proteins U1-70K, U1-A and U1-C. U1-C interacts with U1 snRNA and the 5' splice-site region of the pre-mRNA.</text>
</comment>
<dbReference type="EMBL" id="JAUCMV010000004">
    <property type="protein sequence ID" value="KAK0400470.1"/>
    <property type="molecule type" value="Genomic_DNA"/>
</dbReference>
<keyword evidence="10 17" id="KW-1133">Transmembrane helix</keyword>
<feature type="domain" description="Matrin-type" evidence="18">
    <location>
        <begin position="4"/>
        <end position="36"/>
    </location>
</feature>
<dbReference type="GO" id="GO:0003729">
    <property type="term" value="F:mRNA binding"/>
    <property type="evidence" value="ECO:0007669"/>
    <property type="project" value="UniProtKB-UniRule"/>
</dbReference>
<evidence type="ECO:0000256" key="9">
    <source>
        <dbReference type="ARBA" id="ARBA00022884"/>
    </source>
</evidence>
<dbReference type="GO" id="GO:0030627">
    <property type="term" value="F:pre-mRNA 5'-splice site binding"/>
    <property type="evidence" value="ECO:0007669"/>
    <property type="project" value="InterPro"/>
</dbReference>
<dbReference type="PANTHER" id="PTHR31148:SF1">
    <property type="entry name" value="U1 SMALL NUCLEAR RIBONUCLEOPROTEIN C"/>
    <property type="match status" value="1"/>
</dbReference>
<dbReference type="SUPFAM" id="SSF57667">
    <property type="entry name" value="beta-beta-alpha zinc fingers"/>
    <property type="match status" value="1"/>
</dbReference>
<accession>A0AA39H7C1</accession>
<organism evidence="19 20">
    <name type="scientific">Steinernema hermaphroditum</name>
    <dbReference type="NCBI Taxonomy" id="289476"/>
    <lineage>
        <taxon>Eukaryota</taxon>
        <taxon>Metazoa</taxon>
        <taxon>Ecdysozoa</taxon>
        <taxon>Nematoda</taxon>
        <taxon>Chromadorea</taxon>
        <taxon>Rhabditida</taxon>
        <taxon>Tylenchina</taxon>
        <taxon>Panagrolaimomorpha</taxon>
        <taxon>Strongyloidoidea</taxon>
        <taxon>Steinernematidae</taxon>
        <taxon>Steinernema</taxon>
    </lineage>
</organism>
<keyword evidence="11" id="KW-0496">Mitochondrion</keyword>
<dbReference type="AlphaFoldDB" id="A0AA39H7C1"/>
<evidence type="ECO:0000256" key="7">
    <source>
        <dbReference type="ARBA" id="ARBA00022787"/>
    </source>
</evidence>
<dbReference type="GO" id="GO:0071004">
    <property type="term" value="C:U2-type prespliceosome"/>
    <property type="evidence" value="ECO:0007669"/>
    <property type="project" value="UniProtKB-UniRule"/>
</dbReference>
<evidence type="ECO:0000256" key="13">
    <source>
        <dbReference type="ARBA" id="ARBA00023242"/>
    </source>
</evidence>
<evidence type="ECO:0000256" key="16">
    <source>
        <dbReference type="HAMAP-Rule" id="MF_03153"/>
    </source>
</evidence>
<keyword evidence="14 16" id="KW-0687">Ribonucleoprotein</keyword>
<dbReference type="InterPro" id="IPR013085">
    <property type="entry name" value="U1-CZ_Znf_C2H2"/>
</dbReference>
<evidence type="ECO:0000256" key="17">
    <source>
        <dbReference type="SAM" id="Phobius"/>
    </source>
</evidence>
<proteinExistence type="inferred from homology"/>
<protein>
    <recommendedName>
        <fullName evidence="16">U1 small nuclear ribonucleoprotein C</fullName>
        <shortName evidence="16">U1 snRNP C</shortName>
        <shortName evidence="16">U1-C</shortName>
        <shortName evidence="16">U1C</shortName>
    </recommendedName>
</protein>
<keyword evidence="6 16" id="KW-0863">Zinc-finger</keyword>
<dbReference type="HAMAP" id="MF_03153">
    <property type="entry name" value="U1_C"/>
    <property type="match status" value="1"/>
</dbReference>
<comment type="caution">
    <text evidence="19">The sequence shown here is derived from an EMBL/GenBank/DDBJ whole genome shotgun (WGS) entry which is preliminary data.</text>
</comment>
<gene>
    <name evidence="19" type="ORF">QR680_015264</name>
</gene>
<dbReference type="Gene3D" id="3.30.160.60">
    <property type="entry name" value="Classic Zinc Finger"/>
    <property type="match status" value="1"/>
</dbReference>
<dbReference type="SMART" id="SM00451">
    <property type="entry name" value="ZnF_U1"/>
    <property type="match status" value="1"/>
</dbReference>
<evidence type="ECO:0000256" key="6">
    <source>
        <dbReference type="ARBA" id="ARBA00022771"/>
    </source>
</evidence>
<keyword evidence="8 16" id="KW-0862">Zinc</keyword>
<evidence type="ECO:0000256" key="2">
    <source>
        <dbReference type="ARBA" id="ARBA00004167"/>
    </source>
</evidence>
<keyword evidence="5 16" id="KW-0479">Metal-binding</keyword>
<evidence type="ECO:0000313" key="19">
    <source>
        <dbReference type="EMBL" id="KAK0400470.1"/>
    </source>
</evidence>
<sequence length="320" mass="35567">MPKYYCDYCDVFLTHDSPSVRKTHNGGRKHKENVRFYYQKWMEGQAQRLVDATARAFKSGKLPPMLQGMPARPPMGMPPMGAAPFPMPPFGMMPPGGVPPPGMMPPPMMRPPLMGMLPPPHLAQGRPGFPPQMPPNGNNQAVAPMHVPEHIFVPGDLRSNGGFSGPGKMDGVNAVTAEEMMKVPERILVAGGDSHLGLEGQPQEVLLDHMSDGINPDGLTEPPSHLTLNHYPQVVRYPDVVETPREIHDESMSAGSLAIDENPLRELKMMRRQLGRLSTRIYQLEDENERRKNREYGFVFTMLLAVGGFVGTLIFKKRFN</sequence>
<dbReference type="InterPro" id="IPR003604">
    <property type="entry name" value="Matrin/U1-like-C_Znf_C2H2"/>
</dbReference>
<dbReference type="GO" id="GO:0005741">
    <property type="term" value="C:mitochondrial outer membrane"/>
    <property type="evidence" value="ECO:0007669"/>
    <property type="project" value="UniProtKB-SubCell"/>
</dbReference>
<dbReference type="GO" id="GO:0000387">
    <property type="term" value="P:spliceosomal snRNP assembly"/>
    <property type="evidence" value="ECO:0007669"/>
    <property type="project" value="UniProtKB-UniRule"/>
</dbReference>
<comment type="function">
    <text evidence="16">Component of the spliceosomal U1 snRNP, which is essential for recognition of the pre-mRNA 5' splice-site and the subsequent assembly of the spliceosome. U1-C is directly involved in initial 5' splice-site recognition for both constitutive and regulated alternative splicing. The interaction with the 5' splice-site seems to precede base-pairing between the pre-mRNA and the U1 snRNA. Stimulates commitment or early (E) complex formation by stabilizing the base pairing of the 5' end of the U1 snRNA and the 5' splice-site region.</text>
</comment>
<dbReference type="GO" id="GO:0000395">
    <property type="term" value="P:mRNA 5'-splice site recognition"/>
    <property type="evidence" value="ECO:0007669"/>
    <property type="project" value="UniProtKB-UniRule"/>
</dbReference>
<comment type="similarity">
    <text evidence="16">Belongs to the U1 small nuclear ribonucleoprotein C family.</text>
</comment>
<dbReference type="GO" id="GO:0000243">
    <property type="term" value="C:commitment complex"/>
    <property type="evidence" value="ECO:0007669"/>
    <property type="project" value="UniProtKB-UniRule"/>
</dbReference>
<dbReference type="InterPro" id="IPR039433">
    <property type="entry name" value="Mff-like_dom"/>
</dbReference>
<keyword evidence="13 16" id="KW-0539">Nucleus</keyword>
<evidence type="ECO:0000256" key="11">
    <source>
        <dbReference type="ARBA" id="ARBA00023128"/>
    </source>
</evidence>
<keyword evidence="9 16" id="KW-0694">RNA-binding</keyword>
<evidence type="ECO:0000256" key="1">
    <source>
        <dbReference type="ARBA" id="ARBA00004123"/>
    </source>
</evidence>
<evidence type="ECO:0000256" key="14">
    <source>
        <dbReference type="ARBA" id="ARBA00023274"/>
    </source>
</evidence>
<keyword evidence="20" id="KW-1185">Reference proteome</keyword>
<dbReference type="InterPro" id="IPR000690">
    <property type="entry name" value="Matrin/U1-C_Znf_C2H2"/>
</dbReference>
<keyword evidence="12 17" id="KW-0472">Membrane</keyword>
<dbReference type="PANTHER" id="PTHR31148">
    <property type="entry name" value="U1 SMALL NUCLEAR RIBONUCLEOPROTEIN C"/>
    <property type="match status" value="1"/>
</dbReference>
<keyword evidence="4 17" id="KW-0812">Transmembrane</keyword>
<keyword evidence="7" id="KW-1000">Mitochondrion outer membrane</keyword>
<evidence type="ECO:0000256" key="4">
    <source>
        <dbReference type="ARBA" id="ARBA00022692"/>
    </source>
</evidence>
<dbReference type="InterPro" id="IPR017340">
    <property type="entry name" value="U1_snRNP-C"/>
</dbReference>
<dbReference type="FunFam" id="3.30.160.60:FF:000059">
    <property type="entry name" value="U1 small nuclear ribonucleoprotein C"/>
    <property type="match status" value="1"/>
</dbReference>
<reference evidence="19" key="1">
    <citation type="submission" date="2023-06" db="EMBL/GenBank/DDBJ databases">
        <title>Genomic analysis of the entomopathogenic nematode Steinernema hermaphroditum.</title>
        <authorList>
            <person name="Schwarz E.M."/>
            <person name="Heppert J.K."/>
            <person name="Baniya A."/>
            <person name="Schwartz H.T."/>
            <person name="Tan C.-H."/>
            <person name="Antoshechkin I."/>
            <person name="Sternberg P.W."/>
            <person name="Goodrich-Blair H."/>
            <person name="Dillman A.R."/>
        </authorList>
    </citation>
    <scope>NUCLEOTIDE SEQUENCE</scope>
    <source>
        <strain evidence="19">PS9179</strain>
        <tissue evidence="19">Whole animal</tissue>
    </source>
</reference>
<evidence type="ECO:0000256" key="5">
    <source>
        <dbReference type="ARBA" id="ARBA00022723"/>
    </source>
</evidence>
<evidence type="ECO:0000256" key="8">
    <source>
        <dbReference type="ARBA" id="ARBA00022833"/>
    </source>
</evidence>
<dbReference type="GO" id="GO:0008270">
    <property type="term" value="F:zinc ion binding"/>
    <property type="evidence" value="ECO:0007669"/>
    <property type="project" value="UniProtKB-UniRule"/>
</dbReference>
<evidence type="ECO:0000256" key="10">
    <source>
        <dbReference type="ARBA" id="ARBA00022989"/>
    </source>
</evidence>
<evidence type="ECO:0000256" key="15">
    <source>
        <dbReference type="ARBA" id="ARBA00046357"/>
    </source>
</evidence>
<dbReference type="Proteomes" id="UP001175271">
    <property type="component" value="Unassembled WGS sequence"/>
</dbReference>
<dbReference type="Pfam" id="PF06220">
    <property type="entry name" value="zf-U1"/>
    <property type="match status" value="1"/>
</dbReference>
<evidence type="ECO:0000313" key="20">
    <source>
        <dbReference type="Proteomes" id="UP001175271"/>
    </source>
</evidence>
<dbReference type="InterPro" id="IPR036236">
    <property type="entry name" value="Znf_C2H2_sf"/>
</dbReference>
<dbReference type="Pfam" id="PF05644">
    <property type="entry name" value="Miff"/>
    <property type="match status" value="1"/>
</dbReference>
<comment type="subcellular location">
    <subcellularLocation>
        <location evidence="2">Membrane</location>
        <topology evidence="2">Single-pass membrane protein</topology>
    </subcellularLocation>
    <subcellularLocation>
        <location evidence="3">Mitochondrion outer membrane</location>
    </subcellularLocation>
    <subcellularLocation>
        <location evidence="1 16">Nucleus</location>
    </subcellularLocation>
</comment>
<dbReference type="GO" id="GO:0030619">
    <property type="term" value="F:U1 snRNA binding"/>
    <property type="evidence" value="ECO:0007669"/>
    <property type="project" value="UniProtKB-UniRule"/>
</dbReference>
<feature type="transmembrane region" description="Helical" evidence="17">
    <location>
        <begin position="296"/>
        <end position="315"/>
    </location>
</feature>
<comment type="subunit">
    <text evidence="15">Component of the U1 snRNP. The U1 snRNP is composed of the U1 snRNA and the 7 core Sm proteins SNRPB, SNRPD1, SNRPD2, SNRPD3, SNRPE, SNRPF and SNRPG that assemble in a heptameric protein ring on the Sm site of the small nuclear RNA to form the core snRNP, and at least 3 U1 snRNP-specific proteins SNRNP70/U1-70K, SNRPA/U1-A and SNRPC/U1-C. SNRPC/U1-C interacts with U1 snRNA and the 5' splice-site region of the pre-mRNA. Interacts (via N-terminus) with TIA1 (via C-terminus); thereby promoting spliceosomal U1 snRNP recruitment to 5' splice sites.</text>
</comment>
<evidence type="ECO:0000259" key="18">
    <source>
        <dbReference type="PROSITE" id="PS50171"/>
    </source>
</evidence>
<dbReference type="PROSITE" id="PS50171">
    <property type="entry name" value="ZF_MATRIN"/>
    <property type="match status" value="1"/>
</dbReference>
<dbReference type="GO" id="GO:0005685">
    <property type="term" value="C:U1 snRNP"/>
    <property type="evidence" value="ECO:0007669"/>
    <property type="project" value="UniProtKB-UniRule"/>
</dbReference>
<evidence type="ECO:0000256" key="12">
    <source>
        <dbReference type="ARBA" id="ARBA00023136"/>
    </source>
</evidence>
<evidence type="ECO:0000256" key="3">
    <source>
        <dbReference type="ARBA" id="ARBA00004294"/>
    </source>
</evidence>
<name>A0AA39H7C1_9BILA</name>